<dbReference type="Proteomes" id="UP000276776">
    <property type="component" value="Unassembled WGS sequence"/>
</dbReference>
<evidence type="ECO:0000313" key="1">
    <source>
        <dbReference type="EMBL" id="VDN02100.1"/>
    </source>
</evidence>
<evidence type="ECO:0000313" key="2">
    <source>
        <dbReference type="Proteomes" id="UP000276776"/>
    </source>
</evidence>
<gene>
    <name evidence="1" type="ORF">TCLT_LOCUS4918</name>
</gene>
<accession>A0A0N5CX27</accession>
<dbReference type="OMA" id="PWIFTHT"/>
<organism evidence="3">
    <name type="scientific">Thelazia callipaeda</name>
    <name type="common">Oriental eyeworm</name>
    <name type="synonym">Parasitic nematode</name>
    <dbReference type="NCBI Taxonomy" id="103827"/>
    <lineage>
        <taxon>Eukaryota</taxon>
        <taxon>Metazoa</taxon>
        <taxon>Ecdysozoa</taxon>
        <taxon>Nematoda</taxon>
        <taxon>Chromadorea</taxon>
        <taxon>Rhabditida</taxon>
        <taxon>Spirurina</taxon>
        <taxon>Spiruromorpha</taxon>
        <taxon>Thelazioidea</taxon>
        <taxon>Thelaziidae</taxon>
        <taxon>Thelazia</taxon>
    </lineage>
</organism>
<protein>
    <submittedName>
        <fullName evidence="3">Transposase</fullName>
    </submittedName>
</protein>
<reference evidence="3" key="1">
    <citation type="submission" date="2017-02" db="UniProtKB">
        <authorList>
            <consortium name="WormBaseParasite"/>
        </authorList>
    </citation>
    <scope>IDENTIFICATION</scope>
</reference>
<proteinExistence type="predicted"/>
<sequence length="79" mass="9059">MRRCYSLNPWIFTHTSLNVIPEEIDDETCFEQISLDRHTWQDLKAGHTINGTARNLLSASTINHNGAIYHQVCDDLCLT</sequence>
<reference evidence="1 2" key="2">
    <citation type="submission" date="2018-11" db="EMBL/GenBank/DDBJ databases">
        <authorList>
            <consortium name="Pathogen Informatics"/>
        </authorList>
    </citation>
    <scope>NUCLEOTIDE SEQUENCE [LARGE SCALE GENOMIC DNA]</scope>
</reference>
<dbReference type="WBParaSite" id="TCLT_0000492901-mRNA-1">
    <property type="protein sequence ID" value="TCLT_0000492901-mRNA-1"/>
    <property type="gene ID" value="TCLT_0000492901"/>
</dbReference>
<name>A0A0N5CX27_THECL</name>
<dbReference type="AlphaFoldDB" id="A0A0N5CX27"/>
<dbReference type="EMBL" id="UYYF01004310">
    <property type="protein sequence ID" value="VDN02100.1"/>
    <property type="molecule type" value="Genomic_DNA"/>
</dbReference>
<keyword evidence="2" id="KW-1185">Reference proteome</keyword>
<evidence type="ECO:0000313" key="3">
    <source>
        <dbReference type="WBParaSite" id="TCLT_0000492901-mRNA-1"/>
    </source>
</evidence>